<feature type="compositionally biased region" description="Pro residues" evidence="1">
    <location>
        <begin position="920"/>
        <end position="938"/>
    </location>
</feature>
<reference evidence="2" key="1">
    <citation type="journal article" date="2020" name="bioRxiv">
        <title>Comparative genomics of Chlamydomonas.</title>
        <authorList>
            <person name="Craig R.J."/>
            <person name="Hasan A.R."/>
            <person name="Ness R.W."/>
            <person name="Keightley P.D."/>
        </authorList>
    </citation>
    <scope>NUCLEOTIDE SEQUENCE</scope>
    <source>
        <strain evidence="2">CCAP 11/70</strain>
    </source>
</reference>
<feature type="region of interest" description="Disordered" evidence="1">
    <location>
        <begin position="147"/>
        <end position="192"/>
    </location>
</feature>
<feature type="compositionally biased region" description="Basic and acidic residues" evidence="1">
    <location>
        <begin position="18"/>
        <end position="30"/>
    </location>
</feature>
<feature type="region of interest" description="Disordered" evidence="1">
    <location>
        <begin position="974"/>
        <end position="1021"/>
    </location>
</feature>
<gene>
    <name evidence="2" type="ORF">HYH03_004747</name>
</gene>
<keyword evidence="3" id="KW-1185">Reference proteome</keyword>
<dbReference type="EMBL" id="JAEHOE010000015">
    <property type="protein sequence ID" value="KAG2497157.1"/>
    <property type="molecule type" value="Genomic_DNA"/>
</dbReference>
<name>A0A836C2T8_9CHLO</name>
<feature type="compositionally biased region" description="Basic and acidic residues" evidence="1">
    <location>
        <begin position="205"/>
        <end position="214"/>
    </location>
</feature>
<evidence type="ECO:0000313" key="2">
    <source>
        <dbReference type="EMBL" id="KAG2497157.1"/>
    </source>
</evidence>
<feature type="region of interest" description="Disordered" evidence="1">
    <location>
        <begin position="751"/>
        <end position="888"/>
    </location>
</feature>
<feature type="compositionally biased region" description="Low complexity" evidence="1">
    <location>
        <begin position="223"/>
        <end position="234"/>
    </location>
</feature>
<feature type="compositionally biased region" description="Low complexity" evidence="1">
    <location>
        <begin position="123"/>
        <end position="135"/>
    </location>
</feature>
<proteinExistence type="predicted"/>
<feature type="region of interest" description="Disordered" evidence="1">
    <location>
        <begin position="1039"/>
        <end position="1060"/>
    </location>
</feature>
<feature type="region of interest" description="Disordered" evidence="1">
    <location>
        <begin position="122"/>
        <end position="141"/>
    </location>
</feature>
<sequence length="1095" mass="110059">MRLTVPLHAPESGSRAGAHLDGDESADAGRGHRISRQAGKDYQRWYVCGQNYQYAASNWLALQKEPEPEGCETTHRFVPEPSPRTPSQAQLKVWRSFSAAHATSAQALDPWLSARLSLRAELPASPTTPTQATSSGKRRRNFLFGNNAVAAEGSKSSSKRGTPEGSGGPVAEAAERGVSRCASGPPEEPRLSVRMIAARLAAAARELRGKDEKPLSSTKRRAQAQQAASGPGSAARGGGARCSGAAEEGGGGEAHAESGHCSATGGGSLSTSDGGASCGSHRGNWCCFSPRRPCPGSDGDAESPTAASAAHQLPARECAGKALEEPHGAARSAGLSGPASCSPDAGAVSISAVAAGMSAPDPDGHRLSSRAAETYAGLRITVEEQEPADAAVGAAPPTANENRHTAALHVCKSPRLATALARSTSLEPAAQPGPPELLAPGASVAITPATAEVEGLSASPRASDARSSELGPGSFDAHTTLADAAAEHLHLQLPSPATWTSGGCSCVAPEPTAGAHFRSLEEEEDVEGALPLAVHAEQDLSPGPGPEAEAASGAEGAVALTALVPSADDVAPDLDLDMHWAAGPSVGTQALVGSLVTASGAGLALPCHGVLESAASASASPRQEQTAGAGQAAAAVVPVPLAGGAHLDITRLVSCAGQAARQQGHTVAASPAAAAAAAQVPLPGSGKLELAETTGPEAACPGPERTAAAAERVAAAALVPDDGAAWCDLQAQDAEHEAAADTAAASAVSGLASGARDSDDDLNLPLSLPLPPAANSSTADASGAPAQGLSAEDEAEASITSDAAVASMQPPHEPHTGSDAAQARGVQEHPGAACEQGHVESRREPAALAPASTSLSSDRAMPAELNSAAEAAEPAPAVPEARQPTEPAPVAAALHDPALADAMLASWDSRFVRGCSAAAPVPPTPATSPPQPPRPEPAARPAAARAHARAPALPAMDPKDLFLERLLASPNLLAAEPPLRTPGRDRARTEGGVPGRRSAGDASPAAGSAGGAPQAGASAASGGGWDWRRLFWGRSASHDVATSGGGRAQGSKWSPERGVWEPIGEDEACGYELNITREMERRWGFSPFLAPVWSE</sequence>
<feature type="region of interest" description="Disordered" evidence="1">
    <location>
        <begin position="918"/>
        <end position="953"/>
    </location>
</feature>
<feature type="region of interest" description="Disordered" evidence="1">
    <location>
        <begin position="205"/>
        <end position="259"/>
    </location>
</feature>
<evidence type="ECO:0000256" key="1">
    <source>
        <dbReference type="SAM" id="MobiDB-lite"/>
    </source>
</evidence>
<feature type="region of interest" description="Disordered" evidence="1">
    <location>
        <begin position="1"/>
        <end position="32"/>
    </location>
</feature>
<feature type="compositionally biased region" description="Low complexity" evidence="1">
    <location>
        <begin position="763"/>
        <end position="777"/>
    </location>
</feature>
<comment type="caution">
    <text evidence="2">The sequence shown here is derived from an EMBL/GenBank/DDBJ whole genome shotgun (WGS) entry which is preliminary data.</text>
</comment>
<organism evidence="2 3">
    <name type="scientific">Edaphochlamys debaryana</name>
    <dbReference type="NCBI Taxonomy" id="47281"/>
    <lineage>
        <taxon>Eukaryota</taxon>
        <taxon>Viridiplantae</taxon>
        <taxon>Chlorophyta</taxon>
        <taxon>core chlorophytes</taxon>
        <taxon>Chlorophyceae</taxon>
        <taxon>CS clade</taxon>
        <taxon>Chlamydomonadales</taxon>
        <taxon>Chlamydomonadales incertae sedis</taxon>
        <taxon>Edaphochlamys</taxon>
    </lineage>
</organism>
<feature type="compositionally biased region" description="Low complexity" evidence="1">
    <location>
        <begin position="846"/>
        <end position="881"/>
    </location>
</feature>
<feature type="compositionally biased region" description="Low complexity" evidence="1">
    <location>
        <begin position="1000"/>
        <end position="1020"/>
    </location>
</feature>
<feature type="compositionally biased region" description="Gly residues" evidence="1">
    <location>
        <begin position="235"/>
        <end position="253"/>
    </location>
</feature>
<dbReference type="Proteomes" id="UP000612055">
    <property type="component" value="Unassembled WGS sequence"/>
</dbReference>
<dbReference type="AlphaFoldDB" id="A0A836C2T8"/>
<feature type="compositionally biased region" description="Low complexity" evidence="1">
    <location>
        <begin position="939"/>
        <end position="953"/>
    </location>
</feature>
<evidence type="ECO:0000313" key="3">
    <source>
        <dbReference type="Proteomes" id="UP000612055"/>
    </source>
</evidence>
<protein>
    <submittedName>
        <fullName evidence="2">Uncharacterized protein</fullName>
    </submittedName>
</protein>
<feature type="region of interest" description="Disordered" evidence="1">
    <location>
        <begin position="452"/>
        <end position="476"/>
    </location>
</feature>
<accession>A0A836C2T8</accession>